<dbReference type="RefSeq" id="WP_010856120.1">
    <property type="nucleotide sequence ID" value="NZ_AQHR01000104.1"/>
</dbReference>
<reference evidence="1 2" key="1">
    <citation type="submission" date="2013-02" db="EMBL/GenBank/DDBJ databases">
        <title>A novel strain isolated from Lonar lake, Maharashtra, India.</title>
        <authorList>
            <person name="Singh A."/>
        </authorList>
    </citation>
    <scope>NUCLEOTIDE SEQUENCE [LARGE SCALE GENOMIC DNA]</scope>
    <source>
        <strain evidence="1 2">AK24</strain>
    </source>
</reference>
<dbReference type="AlphaFoldDB" id="R7ZNC5"/>
<comment type="caution">
    <text evidence="1">The sequence shown here is derived from an EMBL/GenBank/DDBJ whole genome shotgun (WGS) entry which is preliminary data.</text>
</comment>
<keyword evidence="2" id="KW-1185">Reference proteome</keyword>
<protein>
    <submittedName>
        <fullName evidence="1">Uncharacterized protein</fullName>
    </submittedName>
</protein>
<dbReference type="STRING" id="1232681.ADIS_3993"/>
<dbReference type="Proteomes" id="UP000013909">
    <property type="component" value="Unassembled WGS sequence"/>
</dbReference>
<dbReference type="EMBL" id="AQHR01000104">
    <property type="protein sequence ID" value="EON75590.1"/>
    <property type="molecule type" value="Genomic_DNA"/>
</dbReference>
<dbReference type="OrthoDB" id="980914at2"/>
<gene>
    <name evidence="1" type="ORF">ADIS_3993</name>
</gene>
<name>R7ZNC5_9BACT</name>
<organism evidence="1 2">
    <name type="scientific">Lunatimonas lonarensis</name>
    <dbReference type="NCBI Taxonomy" id="1232681"/>
    <lineage>
        <taxon>Bacteria</taxon>
        <taxon>Pseudomonadati</taxon>
        <taxon>Bacteroidota</taxon>
        <taxon>Cytophagia</taxon>
        <taxon>Cytophagales</taxon>
        <taxon>Cyclobacteriaceae</taxon>
    </lineage>
</organism>
<evidence type="ECO:0000313" key="1">
    <source>
        <dbReference type="EMBL" id="EON75590.1"/>
    </source>
</evidence>
<evidence type="ECO:0000313" key="2">
    <source>
        <dbReference type="Proteomes" id="UP000013909"/>
    </source>
</evidence>
<accession>R7ZNC5</accession>
<proteinExistence type="predicted"/>
<sequence length="171" mass="18927">MAKRSLALALLFSAVAAGYYMLGGFNPVVIELKECRTIRLAGLYFEGTPQDERLGESFRSVEWLISGSPGSILHTIYYEEPAGKRDTMRVFVGTDAAADLPIGFDQLEVPCNQVVVAEINAHRFVMPSPVKVKDKIMAFAEDNGLMLQDVFIDRIIGADRVQVWAPLKSMD</sequence>